<organism evidence="3 5">
    <name type="scientific">Anaerolinea thermolimosa</name>
    <dbReference type="NCBI Taxonomy" id="229919"/>
    <lineage>
        <taxon>Bacteria</taxon>
        <taxon>Bacillati</taxon>
        <taxon>Chloroflexota</taxon>
        <taxon>Anaerolineae</taxon>
        <taxon>Anaerolineales</taxon>
        <taxon>Anaerolineaceae</taxon>
        <taxon>Anaerolinea</taxon>
    </lineage>
</organism>
<dbReference type="RefSeq" id="WP_062196508.1">
    <property type="nucleotide sequence ID" value="NZ_DF967968.1"/>
</dbReference>
<evidence type="ECO:0000313" key="1">
    <source>
        <dbReference type="EMBL" id="GAP08709.1"/>
    </source>
</evidence>
<dbReference type="PANTHER" id="PTHR45458:SF1">
    <property type="entry name" value="SHORT CHAIN DEHYDROGENASE"/>
    <property type="match status" value="1"/>
</dbReference>
<dbReference type="EMBL" id="DPBP01000005">
    <property type="protein sequence ID" value="HCE16454.1"/>
    <property type="molecule type" value="Genomic_DNA"/>
</dbReference>
<evidence type="ECO:0000313" key="2">
    <source>
        <dbReference type="EMBL" id="GAP08750.1"/>
    </source>
</evidence>
<dbReference type="EMBL" id="DF967968">
    <property type="protein sequence ID" value="GAP08709.1"/>
    <property type="molecule type" value="Genomic_DNA"/>
</dbReference>
<reference evidence="3 5" key="3">
    <citation type="journal article" date="2018" name="Nat. Biotechnol.">
        <title>A standardized bacterial taxonomy based on genome phylogeny substantially revises the tree of life.</title>
        <authorList>
            <person name="Parks D.H."/>
            <person name="Chuvochina M."/>
            <person name="Waite D.W."/>
            <person name="Rinke C."/>
            <person name="Skarshewski A."/>
            <person name="Chaumeil P.A."/>
            <person name="Hugenholtz P."/>
        </authorList>
    </citation>
    <scope>NUCLEOTIDE SEQUENCE [LARGE SCALE GENOMIC DNA]</scope>
    <source>
        <strain evidence="3">UBA8781</strain>
    </source>
</reference>
<dbReference type="Proteomes" id="UP000253922">
    <property type="component" value="Unassembled WGS sequence"/>
</dbReference>
<dbReference type="PRINTS" id="PR00081">
    <property type="entry name" value="GDHRDH"/>
</dbReference>
<dbReference type="InterPro" id="IPR036291">
    <property type="entry name" value="NAD(P)-bd_dom_sf"/>
</dbReference>
<evidence type="ECO:0000313" key="3">
    <source>
        <dbReference type="EMBL" id="HCE16454.1"/>
    </source>
</evidence>
<dbReference type="EMBL" id="DF967968">
    <property type="protein sequence ID" value="GAP08750.1"/>
    <property type="molecule type" value="Genomic_DNA"/>
</dbReference>
<sequence length="246" mass="27633">MPEPLVAFVTGADRGLGLALCAGLLESGWRVFAGQYLPDWPDLPHLAEQFPDQLFIIPLDVGSEESTLAAARATAQHTARVDLLINNAGIITPTNDIPIRQTQDFAGMQAMYNINALGPLRVTHAFMPLTDRSEIKRLCYVSSEAGSIHRCQRTSWFGYCMSKAALNMAVKILFNDLRRDGYSFRVYHPGWMRTYMSGTKNMEADLEPEEAARYALKYFLSGITGPSPYDEDQLVMRDYLGNEWPW</sequence>
<dbReference type="InterPro" id="IPR052184">
    <property type="entry name" value="SDR_enzymes"/>
</dbReference>
<name>A0A0M9U2P7_9CHLR</name>
<accession>A0A0M9U2P7</accession>
<reference evidence="4" key="2">
    <citation type="submission" date="2015-07" db="EMBL/GenBank/DDBJ databases">
        <title>Draft Genome Sequences of Anaerolinea thermolimosa IMO-1, Bellilinea caldifistulae GOMI-1, Leptolinea tardivitalis YMTK-2, Levilinea saccharolytica KIBI-1,Longilinea arvoryzae KOME-1, Previously Described as Members of the Anaerolineaceae (Chloroflexi).</title>
        <authorList>
            <person name="Sekiguchi Y."/>
            <person name="Ohashi A."/>
            <person name="Matsuura N."/>
            <person name="Tourlousse M.D."/>
        </authorList>
    </citation>
    <scope>NUCLEOTIDE SEQUENCE [LARGE SCALE GENOMIC DNA]</scope>
    <source>
        <strain evidence="4">IMO-1</strain>
    </source>
</reference>
<dbReference type="Gene3D" id="3.40.50.720">
    <property type="entry name" value="NAD(P)-binding Rossmann-like Domain"/>
    <property type="match status" value="1"/>
</dbReference>
<dbReference type="PANTHER" id="PTHR45458">
    <property type="entry name" value="SHORT-CHAIN DEHYDROGENASE/REDUCTASE SDR"/>
    <property type="match status" value="1"/>
</dbReference>
<dbReference type="SUPFAM" id="SSF51735">
    <property type="entry name" value="NAD(P)-binding Rossmann-fold domains"/>
    <property type="match status" value="1"/>
</dbReference>
<evidence type="ECO:0000313" key="5">
    <source>
        <dbReference type="Proteomes" id="UP000264141"/>
    </source>
</evidence>
<dbReference type="AlphaFoldDB" id="A0A0M9U2P7"/>
<protein>
    <submittedName>
        <fullName evidence="1">Dehydrogenase related to short-chain alcohol dehydrogenases</fullName>
    </submittedName>
</protein>
<dbReference type="GO" id="GO:0016616">
    <property type="term" value="F:oxidoreductase activity, acting on the CH-OH group of donors, NAD or NADP as acceptor"/>
    <property type="evidence" value="ECO:0007669"/>
    <property type="project" value="TreeGrafter"/>
</dbReference>
<gene>
    <name evidence="1" type="ORF">ATHL_03617</name>
    <name evidence="2" type="ORF">ATHL_03658</name>
    <name evidence="3" type="ORF">DEQ80_01210</name>
</gene>
<keyword evidence="4" id="KW-1185">Reference proteome</keyword>
<evidence type="ECO:0000313" key="4">
    <source>
        <dbReference type="Proteomes" id="UP000253922"/>
    </source>
</evidence>
<reference evidence="1" key="1">
    <citation type="journal article" date="2015" name="Genome Announc.">
        <title>Draft Genome Sequences of Anaerolinea thermolimosa IMO-1, Bellilinea caldifistulae GOMI-1, Leptolinea tardivitalis YMTK-2, Levilinea saccharolytica KIBI-1, Longilinea arvoryzae KOME-1, Previously Described as Members of the Class Anaerolineae (Chloroflexi).</title>
        <authorList>
            <person name="Matsuura N."/>
            <person name="Tourlousse M.D."/>
            <person name="Ohashi A."/>
            <person name="Hugenholtz P."/>
            <person name="Sekiguchi Y."/>
        </authorList>
    </citation>
    <scope>NUCLEOTIDE SEQUENCE</scope>
    <source>
        <strain evidence="1">IMO-1</strain>
    </source>
</reference>
<dbReference type="Pfam" id="PF00106">
    <property type="entry name" value="adh_short"/>
    <property type="match status" value="1"/>
</dbReference>
<dbReference type="InterPro" id="IPR002347">
    <property type="entry name" value="SDR_fam"/>
</dbReference>
<proteinExistence type="predicted"/>
<dbReference type="Proteomes" id="UP000264141">
    <property type="component" value="Unassembled WGS sequence"/>
</dbReference>
<dbReference type="OrthoDB" id="5786478at2"/>
<dbReference type="STRING" id="229919.GCA_001050195_03551"/>